<gene>
    <name evidence="1" type="ORF">BQ8794_10151</name>
</gene>
<dbReference type="Proteomes" id="UP000188388">
    <property type="component" value="Unassembled WGS sequence"/>
</dbReference>
<evidence type="ECO:0000313" key="1">
    <source>
        <dbReference type="EMBL" id="SIT52781.1"/>
    </source>
</evidence>
<evidence type="ECO:0000313" key="2">
    <source>
        <dbReference type="Proteomes" id="UP000188388"/>
    </source>
</evidence>
<accession>A0A1R3UYR4</accession>
<keyword evidence="2" id="KW-1185">Reference proteome</keyword>
<sequence length="45" mass="4855">MICVALPPYAAEIGEESRAVSNLVSPNEKSPKRGLMSCYSVAAKW</sequence>
<proteinExistence type="predicted"/>
<organism evidence="1 2">
    <name type="scientific">Mesorhizobium prunaredense</name>
    <dbReference type="NCBI Taxonomy" id="1631249"/>
    <lineage>
        <taxon>Bacteria</taxon>
        <taxon>Pseudomonadati</taxon>
        <taxon>Pseudomonadota</taxon>
        <taxon>Alphaproteobacteria</taxon>
        <taxon>Hyphomicrobiales</taxon>
        <taxon>Phyllobacteriaceae</taxon>
        <taxon>Mesorhizobium</taxon>
    </lineage>
</organism>
<dbReference type="AlphaFoldDB" id="A0A1R3UYR4"/>
<name>A0A1R3UYR4_9HYPH</name>
<protein>
    <submittedName>
        <fullName evidence="1">Uncharacterized protein</fullName>
    </submittedName>
</protein>
<dbReference type="EMBL" id="FTPD01000001">
    <property type="protein sequence ID" value="SIT52781.1"/>
    <property type="molecule type" value="Genomic_DNA"/>
</dbReference>
<reference evidence="2" key="1">
    <citation type="submission" date="2017-01" db="EMBL/GenBank/DDBJ databases">
        <authorList>
            <person name="Brunel B."/>
        </authorList>
    </citation>
    <scope>NUCLEOTIDE SEQUENCE [LARGE SCALE GENOMIC DNA]</scope>
</reference>